<feature type="region of interest" description="Disordered" evidence="1">
    <location>
        <begin position="27"/>
        <end position="55"/>
    </location>
</feature>
<evidence type="ECO:0000256" key="2">
    <source>
        <dbReference type="SAM" id="SignalP"/>
    </source>
</evidence>
<evidence type="ECO:0000313" key="3">
    <source>
        <dbReference type="EMBL" id="RKD30314.1"/>
    </source>
</evidence>
<dbReference type="AlphaFoldDB" id="A0A419SYJ6"/>
<dbReference type="PANTHER" id="PTHR43649">
    <property type="entry name" value="ARABINOSE-BINDING PROTEIN-RELATED"/>
    <property type="match status" value="1"/>
</dbReference>
<name>A0A419SYJ6_9FIRM</name>
<keyword evidence="4" id="KW-1185">Reference proteome</keyword>
<feature type="compositionally biased region" description="Low complexity" evidence="1">
    <location>
        <begin position="30"/>
        <end position="55"/>
    </location>
</feature>
<reference evidence="3 4" key="1">
    <citation type="submission" date="2016-08" db="EMBL/GenBank/DDBJ databases">
        <title>A new outlook on sporulation: Clostridium algidixylanolyticum.</title>
        <authorList>
            <person name="Poppleton D.I."/>
            <person name="Gribaldo S."/>
        </authorList>
    </citation>
    <scope>NUCLEOTIDE SEQUENCE [LARGE SCALE GENOMIC DNA]</scope>
    <source>
        <strain evidence="3 4">SPL73</strain>
    </source>
</reference>
<dbReference type="PANTHER" id="PTHR43649:SF11">
    <property type="entry name" value="ABC TRANSPORTER SUBSTRATE-BINDING PROTEIN YESO-RELATED"/>
    <property type="match status" value="1"/>
</dbReference>
<sequence length="459" mass="50216">MRKIKQWTAMGLATVMAMSLSACAGSKGGTSETTSAAETSKAAETTSAAASNTTSGEPVELKFSWWGGDSRHAATEEAIKAFTAKYPNIKVTPEYGAWTGWEEKQSLNILGGNAADVMQINWNWIDSYGQGGKSFANLEDYSDVLDLKQFSPESLELCKLDKKLMAVPISLTGRLFYWNKSAFDEVGVAIPTDLDSLNKAGEAFKAKDPDMYPLAVGEYDRMILMVYYLESKYGKNWVDEGQISYTEEEVKDGMDFITGLEQKHVIPTLATISGDMADSLDKNAKWIDGKYAGIFEWDSSASKFKKALEGSVNKPNQEFVLGDFIKMGNNNGGFTKISMAYAVSSSSKHPKEAAMLIDFLLNDEEGVKLVSTERGIPCSTEGLKILQDNKLGDPLTIEANTKVMGYSKFTLDSKFEHNDLKANPDGVYYKVFGKLSAGEIDSKQAASDLIKGVTDTLEN</sequence>
<dbReference type="Gene3D" id="3.40.190.10">
    <property type="entry name" value="Periplasmic binding protein-like II"/>
    <property type="match status" value="2"/>
</dbReference>
<comment type="caution">
    <text evidence="3">The sequence shown here is derived from an EMBL/GenBank/DDBJ whole genome shotgun (WGS) entry which is preliminary data.</text>
</comment>
<evidence type="ECO:0000313" key="4">
    <source>
        <dbReference type="Proteomes" id="UP000284277"/>
    </source>
</evidence>
<evidence type="ECO:0000256" key="1">
    <source>
        <dbReference type="SAM" id="MobiDB-lite"/>
    </source>
</evidence>
<accession>A0A419SYJ6</accession>
<feature type="chain" id="PRO_5038773990" evidence="2">
    <location>
        <begin position="25"/>
        <end position="459"/>
    </location>
</feature>
<organism evidence="3 4">
    <name type="scientific">Lacrimispora algidixylanolytica</name>
    <dbReference type="NCBI Taxonomy" id="94868"/>
    <lineage>
        <taxon>Bacteria</taxon>
        <taxon>Bacillati</taxon>
        <taxon>Bacillota</taxon>
        <taxon>Clostridia</taxon>
        <taxon>Lachnospirales</taxon>
        <taxon>Lachnospiraceae</taxon>
        <taxon>Lacrimispora</taxon>
    </lineage>
</organism>
<dbReference type="OrthoDB" id="9764112at2"/>
<protein>
    <submittedName>
        <fullName evidence="3">ABC transporter substrate-binding protein</fullName>
    </submittedName>
</protein>
<dbReference type="Proteomes" id="UP000284277">
    <property type="component" value="Unassembled WGS sequence"/>
</dbReference>
<keyword evidence="2" id="KW-0732">Signal</keyword>
<dbReference type="RefSeq" id="WP_120197842.1">
    <property type="nucleotide sequence ID" value="NZ_MCIA01000031.1"/>
</dbReference>
<dbReference type="InterPro" id="IPR050490">
    <property type="entry name" value="Bact_solute-bd_prot1"/>
</dbReference>
<dbReference type="EMBL" id="MCIA01000031">
    <property type="protein sequence ID" value="RKD30314.1"/>
    <property type="molecule type" value="Genomic_DNA"/>
</dbReference>
<dbReference type="SUPFAM" id="SSF53850">
    <property type="entry name" value="Periplasmic binding protein-like II"/>
    <property type="match status" value="1"/>
</dbReference>
<dbReference type="Pfam" id="PF01547">
    <property type="entry name" value="SBP_bac_1"/>
    <property type="match status" value="1"/>
</dbReference>
<dbReference type="PROSITE" id="PS51257">
    <property type="entry name" value="PROKAR_LIPOPROTEIN"/>
    <property type="match status" value="1"/>
</dbReference>
<dbReference type="InterPro" id="IPR006059">
    <property type="entry name" value="SBP"/>
</dbReference>
<gene>
    <name evidence="3" type="ORF">BET01_06895</name>
</gene>
<proteinExistence type="predicted"/>
<feature type="signal peptide" evidence="2">
    <location>
        <begin position="1"/>
        <end position="24"/>
    </location>
</feature>